<feature type="compositionally biased region" description="Basic and acidic residues" evidence="1">
    <location>
        <begin position="67"/>
        <end position="105"/>
    </location>
</feature>
<dbReference type="SUPFAM" id="SSF56672">
    <property type="entry name" value="DNA/RNA polymerases"/>
    <property type="match status" value="1"/>
</dbReference>
<organism evidence="2 3">
    <name type="scientific">Cordylochernes scorpioides</name>
    <dbReference type="NCBI Taxonomy" id="51811"/>
    <lineage>
        <taxon>Eukaryota</taxon>
        <taxon>Metazoa</taxon>
        <taxon>Ecdysozoa</taxon>
        <taxon>Arthropoda</taxon>
        <taxon>Chelicerata</taxon>
        <taxon>Arachnida</taxon>
        <taxon>Pseudoscorpiones</taxon>
        <taxon>Cheliferoidea</taxon>
        <taxon>Chernetidae</taxon>
        <taxon>Cordylochernes</taxon>
    </lineage>
</organism>
<evidence type="ECO:0000313" key="3">
    <source>
        <dbReference type="Proteomes" id="UP001235939"/>
    </source>
</evidence>
<feature type="compositionally biased region" description="Basic and acidic residues" evidence="1">
    <location>
        <begin position="501"/>
        <end position="515"/>
    </location>
</feature>
<sequence length="515" mass="59312">MAASDMRNRRHVQPLLTWSTNAAHPVSLDQEPLQAEHKTENEDAKDTLTNDEETKSVSESVDEVEDSEAKIKASEFEDSKEAGKVKYSRTDKAKDEKTADSETKAKKVKEARHGRFILNLEKLNDSREQIQVEALDQPKNCDNVLPLPRGGWWTKLSSKGKVVQIETNLTVIKTRLGWTLLGNSLIIHRNEYVEQTLNLLTVQNDLKELWDLKVLSIRDPIETCSKESRYQELKEKVIKQIQKQSDQIYYVGLPWKMEVSIPNNYELAKNKLEIGTKKMIQQNKLKEYDRVFKDWLNEGLIERVNENPPEVKGYYLTHRPVFKSESKTTPIRPVFDASCQGHNGLSLNQYLEKGPNLLERIPKIMIRFRENKFGVLADIRKAFQMIYMGNDIVFPTAIHIFCDASRVAYEAAAYLRSELDGKYNITLIWSKVRLAPIKRITIPRLELMAMVLGARLASSIQAALKRKCEIEHLINNRPLTYVSEDDNGLNQRVFQNGSEPRFPEHENLKPEMLHG</sequence>
<accession>A0ABY6L1Z9</accession>
<gene>
    <name evidence="2" type="ORF">LAZ67_12002029</name>
</gene>
<reference evidence="2 3" key="1">
    <citation type="submission" date="2022-01" db="EMBL/GenBank/DDBJ databases">
        <title>A chromosomal length assembly of Cordylochernes scorpioides.</title>
        <authorList>
            <person name="Zeh D."/>
            <person name="Zeh J."/>
        </authorList>
    </citation>
    <scope>NUCLEOTIDE SEQUENCE [LARGE SCALE GENOMIC DNA]</scope>
    <source>
        <strain evidence="2">IN4F17</strain>
        <tissue evidence="2">Whole Body</tissue>
    </source>
</reference>
<dbReference type="InterPro" id="IPR008042">
    <property type="entry name" value="Retrotrans_Pao"/>
</dbReference>
<proteinExistence type="predicted"/>
<feature type="region of interest" description="Disordered" evidence="1">
    <location>
        <begin position="1"/>
        <end position="106"/>
    </location>
</feature>
<evidence type="ECO:0000313" key="2">
    <source>
        <dbReference type="EMBL" id="UYV74993.1"/>
    </source>
</evidence>
<dbReference type="Proteomes" id="UP001235939">
    <property type="component" value="Chromosome 12"/>
</dbReference>
<feature type="non-terminal residue" evidence="2">
    <location>
        <position position="1"/>
    </location>
</feature>
<dbReference type="EMBL" id="CP092874">
    <property type="protein sequence ID" value="UYV74993.1"/>
    <property type="molecule type" value="Genomic_DNA"/>
</dbReference>
<feature type="region of interest" description="Disordered" evidence="1">
    <location>
        <begin position="495"/>
        <end position="515"/>
    </location>
</feature>
<feature type="compositionally biased region" description="Basic and acidic residues" evidence="1">
    <location>
        <begin position="34"/>
        <end position="56"/>
    </location>
</feature>
<evidence type="ECO:0000256" key="1">
    <source>
        <dbReference type="SAM" id="MobiDB-lite"/>
    </source>
</evidence>
<evidence type="ECO:0008006" key="4">
    <source>
        <dbReference type="Google" id="ProtNLM"/>
    </source>
</evidence>
<protein>
    <recommendedName>
        <fullName evidence="4">Reverse transcriptase domain-containing protein</fullName>
    </recommendedName>
</protein>
<dbReference type="InterPro" id="IPR043502">
    <property type="entry name" value="DNA/RNA_pol_sf"/>
</dbReference>
<keyword evidence="3" id="KW-1185">Reference proteome</keyword>
<dbReference type="PANTHER" id="PTHR47331:SF1">
    <property type="entry name" value="GAG-LIKE PROTEIN"/>
    <property type="match status" value="1"/>
</dbReference>
<name>A0ABY6L1Z9_9ARAC</name>
<dbReference type="Pfam" id="PF05380">
    <property type="entry name" value="Peptidase_A17"/>
    <property type="match status" value="1"/>
</dbReference>
<dbReference type="PANTHER" id="PTHR47331">
    <property type="entry name" value="PHD-TYPE DOMAIN-CONTAINING PROTEIN"/>
    <property type="match status" value="1"/>
</dbReference>